<dbReference type="AlphaFoldDB" id="A0A5Q4Z6A3"/>
<dbReference type="Pfam" id="PF13561">
    <property type="entry name" value="adh_short_C2"/>
    <property type="match status" value="1"/>
</dbReference>
<sequence length="232" mass="23398">MQTGALSGKSALITAACQGIGPSVAAALAAQGARVVLHALRESSVEAVHALVATIRGASGQASALCGDLTDPAAIATLFDEAERVVEGVGIDIVVSNAPDALASCPLADVDLADYDRLTALNAKARFFVLQQAGRRVRDNGCIVVTSGDESHALEIGNAVHAGASAASELYCRVLAKEIGARGVTVNVVTANPGGKPVADLTEAADVVAFLASPEARWITGQHIRTGVAPAA</sequence>
<dbReference type="InterPro" id="IPR036291">
    <property type="entry name" value="NAD(P)-bd_dom_sf"/>
</dbReference>
<protein>
    <recommendedName>
        <fullName evidence="5">3-oxoacyl-[acyl-carrier protein] reductase</fullName>
    </recommendedName>
</protein>
<evidence type="ECO:0000256" key="1">
    <source>
        <dbReference type="ARBA" id="ARBA00006484"/>
    </source>
</evidence>
<evidence type="ECO:0000313" key="3">
    <source>
        <dbReference type="EMBL" id="VVD28069.1"/>
    </source>
</evidence>
<organism evidence="3 4">
    <name type="scientific">Paraburkholderia dioscoreae</name>
    <dbReference type="NCBI Taxonomy" id="2604047"/>
    <lineage>
        <taxon>Bacteria</taxon>
        <taxon>Pseudomonadati</taxon>
        <taxon>Pseudomonadota</taxon>
        <taxon>Betaproteobacteria</taxon>
        <taxon>Burkholderiales</taxon>
        <taxon>Burkholderiaceae</taxon>
        <taxon>Paraburkholderia</taxon>
    </lineage>
</organism>
<dbReference type="InterPro" id="IPR002347">
    <property type="entry name" value="SDR_fam"/>
</dbReference>
<keyword evidence="2" id="KW-0560">Oxidoreductase</keyword>
<proteinExistence type="inferred from homology"/>
<evidence type="ECO:0008006" key="5">
    <source>
        <dbReference type="Google" id="ProtNLM"/>
    </source>
</evidence>
<dbReference type="PANTHER" id="PTHR48107:SF7">
    <property type="entry name" value="RE15974P"/>
    <property type="match status" value="1"/>
</dbReference>
<dbReference type="PRINTS" id="PR00081">
    <property type="entry name" value="GDHRDH"/>
</dbReference>
<dbReference type="SUPFAM" id="SSF51735">
    <property type="entry name" value="NAD(P)-binding Rossmann-fold domains"/>
    <property type="match status" value="1"/>
</dbReference>
<evidence type="ECO:0000256" key="2">
    <source>
        <dbReference type="ARBA" id="ARBA00023002"/>
    </source>
</evidence>
<accession>A0A5Q4Z6A3</accession>
<name>A0A5Q4Z6A3_9BURK</name>
<dbReference type="EMBL" id="LR699553">
    <property type="protein sequence ID" value="VVD28069.1"/>
    <property type="molecule type" value="Genomic_DNA"/>
</dbReference>
<keyword evidence="4" id="KW-1185">Reference proteome</keyword>
<dbReference type="RefSeq" id="WP_165185580.1">
    <property type="nucleotide sequence ID" value="NZ_LR699553.1"/>
</dbReference>
<evidence type="ECO:0000313" key="4">
    <source>
        <dbReference type="Proteomes" id="UP000325811"/>
    </source>
</evidence>
<comment type="similarity">
    <text evidence="1">Belongs to the short-chain dehydrogenases/reductases (SDR) family.</text>
</comment>
<dbReference type="GO" id="GO:0016614">
    <property type="term" value="F:oxidoreductase activity, acting on CH-OH group of donors"/>
    <property type="evidence" value="ECO:0007669"/>
    <property type="project" value="UniProtKB-ARBA"/>
</dbReference>
<dbReference type="Gene3D" id="3.40.50.720">
    <property type="entry name" value="NAD(P)-binding Rossmann-like Domain"/>
    <property type="match status" value="1"/>
</dbReference>
<dbReference type="Proteomes" id="UP000325811">
    <property type="component" value="Chromosome I"/>
</dbReference>
<gene>
    <name evidence="3" type="ORF">PDMSB3_1613</name>
</gene>
<dbReference type="PANTHER" id="PTHR48107">
    <property type="entry name" value="NADPH-DEPENDENT ALDEHYDE REDUCTASE-LIKE PROTEIN, CHLOROPLASTIC-RELATED"/>
    <property type="match status" value="1"/>
</dbReference>
<dbReference type="KEGG" id="pdio:PDMSB3_1613"/>
<reference evidence="3 4" key="1">
    <citation type="submission" date="2019-08" db="EMBL/GenBank/DDBJ databases">
        <authorList>
            <person name="Herpell B J."/>
        </authorList>
    </citation>
    <scope>NUCLEOTIDE SEQUENCE [LARGE SCALE GENOMIC DNA]</scope>
    <source>
        <strain evidence="4">Msb3</strain>
    </source>
</reference>